<keyword evidence="2" id="KW-1185">Reference proteome</keyword>
<evidence type="ECO:0000313" key="2">
    <source>
        <dbReference type="Proteomes" id="UP000800097"/>
    </source>
</evidence>
<accession>A0A6A6J3Z2</accession>
<protein>
    <submittedName>
        <fullName evidence="1">Uncharacterized protein</fullName>
    </submittedName>
</protein>
<evidence type="ECO:0000313" key="1">
    <source>
        <dbReference type="EMBL" id="KAF2271291.1"/>
    </source>
</evidence>
<organism evidence="1 2">
    <name type="scientific">Westerdykella ornata</name>
    <dbReference type="NCBI Taxonomy" id="318751"/>
    <lineage>
        <taxon>Eukaryota</taxon>
        <taxon>Fungi</taxon>
        <taxon>Dikarya</taxon>
        <taxon>Ascomycota</taxon>
        <taxon>Pezizomycotina</taxon>
        <taxon>Dothideomycetes</taxon>
        <taxon>Pleosporomycetidae</taxon>
        <taxon>Pleosporales</taxon>
        <taxon>Sporormiaceae</taxon>
        <taxon>Westerdykella</taxon>
    </lineage>
</organism>
<name>A0A6A6J3Z2_WESOR</name>
<reference evidence="1" key="1">
    <citation type="journal article" date="2020" name="Stud. Mycol.">
        <title>101 Dothideomycetes genomes: a test case for predicting lifestyles and emergence of pathogens.</title>
        <authorList>
            <person name="Haridas S."/>
            <person name="Albert R."/>
            <person name="Binder M."/>
            <person name="Bloem J."/>
            <person name="Labutti K."/>
            <person name="Salamov A."/>
            <person name="Andreopoulos B."/>
            <person name="Baker S."/>
            <person name="Barry K."/>
            <person name="Bills G."/>
            <person name="Bluhm B."/>
            <person name="Cannon C."/>
            <person name="Castanera R."/>
            <person name="Culley D."/>
            <person name="Daum C."/>
            <person name="Ezra D."/>
            <person name="Gonzalez J."/>
            <person name="Henrissat B."/>
            <person name="Kuo A."/>
            <person name="Liang C."/>
            <person name="Lipzen A."/>
            <person name="Lutzoni F."/>
            <person name="Magnuson J."/>
            <person name="Mondo S."/>
            <person name="Nolan M."/>
            <person name="Ohm R."/>
            <person name="Pangilinan J."/>
            <person name="Park H.-J."/>
            <person name="Ramirez L."/>
            <person name="Alfaro M."/>
            <person name="Sun H."/>
            <person name="Tritt A."/>
            <person name="Yoshinaga Y."/>
            <person name="Zwiers L.-H."/>
            <person name="Turgeon B."/>
            <person name="Goodwin S."/>
            <person name="Spatafora J."/>
            <person name="Crous P."/>
            <person name="Grigoriev I."/>
        </authorList>
    </citation>
    <scope>NUCLEOTIDE SEQUENCE</scope>
    <source>
        <strain evidence="1">CBS 379.55</strain>
    </source>
</reference>
<dbReference type="EMBL" id="ML986552">
    <property type="protein sequence ID" value="KAF2271291.1"/>
    <property type="molecule type" value="Genomic_DNA"/>
</dbReference>
<dbReference type="AlphaFoldDB" id="A0A6A6J3Z2"/>
<sequence length="373" mass="42931">MYTSVNSQGKSPLFSVAAEVRRAIYNYLIPEQLHLFTYRDDVRLSTCVKQKGDDDPDCVPRNPLAHVSRSISDPEDPIYVQRLRSSWGEHWRCEEAALTRDDINFRTVETGWFDQFVLFRVCKRMSMEIAYIMPEVATFHINDPLTLRVLGSQATSHPLTISAVVDGVQSNLRTLHINLRLPLGTYEQLEDVYTSPDFESAPLGITSSVISALMALPTALTQLRNLQNLRLWLDHSDTESWSMVNERAVITSLFQPLCEQGSNLKIDMDLPKLHPKWETSDRHFTPDSAPPPFPIHRRYRQRIYGMHDQTVKHAPDFPYVAHEAFVIQQHEFPSEDPGEMEMYEAWEREVWKRGGDVELELIGHQLVGDHYLG</sequence>
<dbReference type="RefSeq" id="XP_033648830.1">
    <property type="nucleotide sequence ID" value="XM_033802864.1"/>
</dbReference>
<dbReference type="GeneID" id="54556039"/>
<dbReference type="Proteomes" id="UP000800097">
    <property type="component" value="Unassembled WGS sequence"/>
</dbReference>
<proteinExistence type="predicted"/>
<dbReference type="OrthoDB" id="4757095at2759"/>
<gene>
    <name evidence="1" type="ORF">EI97DRAFT_505084</name>
</gene>